<organism evidence="1 2">
    <name type="scientific">Choristoneura fumiferana</name>
    <name type="common">Spruce budworm moth</name>
    <name type="synonym">Archips fumiferana</name>
    <dbReference type="NCBI Taxonomy" id="7141"/>
    <lineage>
        <taxon>Eukaryota</taxon>
        <taxon>Metazoa</taxon>
        <taxon>Ecdysozoa</taxon>
        <taxon>Arthropoda</taxon>
        <taxon>Hexapoda</taxon>
        <taxon>Insecta</taxon>
        <taxon>Pterygota</taxon>
        <taxon>Neoptera</taxon>
        <taxon>Endopterygota</taxon>
        <taxon>Lepidoptera</taxon>
        <taxon>Glossata</taxon>
        <taxon>Ditrysia</taxon>
        <taxon>Tortricoidea</taxon>
        <taxon>Tortricidae</taxon>
        <taxon>Tortricinae</taxon>
        <taxon>Choristoneura</taxon>
    </lineage>
</organism>
<protein>
    <submittedName>
        <fullName evidence="1">Uncharacterized protein</fullName>
    </submittedName>
</protein>
<reference evidence="1 2" key="1">
    <citation type="journal article" date="2022" name="Genome Biol. Evol.">
        <title>The Spruce Budworm Genome: Reconstructing the Evolutionary History of Antifreeze Proteins.</title>
        <authorList>
            <person name="Beliveau C."/>
            <person name="Gagne P."/>
            <person name="Picq S."/>
            <person name="Vernygora O."/>
            <person name="Keeling C.I."/>
            <person name="Pinkney K."/>
            <person name="Doucet D."/>
            <person name="Wen F."/>
            <person name="Johnston J.S."/>
            <person name="Maaroufi H."/>
            <person name="Boyle B."/>
            <person name="Laroche J."/>
            <person name="Dewar K."/>
            <person name="Juretic N."/>
            <person name="Blackburn G."/>
            <person name="Nisole A."/>
            <person name="Brunet B."/>
            <person name="Brandao M."/>
            <person name="Lumley L."/>
            <person name="Duan J."/>
            <person name="Quan G."/>
            <person name="Lucarotti C.J."/>
            <person name="Roe A.D."/>
            <person name="Sperling F.A.H."/>
            <person name="Levesque R.C."/>
            <person name="Cusson M."/>
        </authorList>
    </citation>
    <scope>NUCLEOTIDE SEQUENCE [LARGE SCALE GENOMIC DNA]</scope>
    <source>
        <strain evidence="1">Glfc:IPQL:Cfum</strain>
    </source>
</reference>
<comment type="caution">
    <text evidence="1">The sequence shown here is derived from an EMBL/GenBank/DDBJ whole genome shotgun (WGS) entry which is preliminary data.</text>
</comment>
<accession>A0ACC0KAC8</accession>
<dbReference type="Proteomes" id="UP001064048">
    <property type="component" value="Chromosome 24"/>
</dbReference>
<keyword evidence="2" id="KW-1185">Reference proteome</keyword>
<gene>
    <name evidence="1" type="ORF">MSG28_013873</name>
</gene>
<evidence type="ECO:0000313" key="2">
    <source>
        <dbReference type="Proteomes" id="UP001064048"/>
    </source>
</evidence>
<dbReference type="EMBL" id="CM046124">
    <property type="protein sequence ID" value="KAI8432991.1"/>
    <property type="molecule type" value="Genomic_DNA"/>
</dbReference>
<evidence type="ECO:0000313" key="1">
    <source>
        <dbReference type="EMBL" id="KAI8432991.1"/>
    </source>
</evidence>
<name>A0ACC0KAC8_CHOFU</name>
<proteinExistence type="predicted"/>
<sequence>MNEEYRKITKRAPSFIGQCSQGHGTQYAGRVTPLHCEAQSLSEENACSEVARALISLFNNTECFQLGLISTKSGSDDWILGKSRELFKCCEDTYVMKNFLIIFIGLCVTVTAVPQSAPSYDDDDFNLDPVQSKDKICITEDKREGICVNEATCTEAFNVAIYGIFEESDLRIGTCPGEQWCCVHPNMSMITNTTLSPTRGRPEVGGVSTLTLSVFQKSAQSVFALPSSTAQQKSGIPCLRLCFLNTTIWPPSSLGNNPRTNAPELYCGGAVVGSRFVLTTALCALSHRRSDVWVRLPGGSRQYPVNTTVRHKQYHSGTKEHDVAFLLLNEDIEWPEGKQDNLGACLGLRTPLQGDCVAITFDDSDQLKFTPLTVTAKSCSQQGATHDAACGRAITSGGCSVAPGSPVLCPSGSDDSIIAGLVRQVCKQDATLLGSLMPSGEWITEQLTNLTLAPTRYTI</sequence>